<proteinExistence type="inferred from homology"/>
<evidence type="ECO:0000256" key="3">
    <source>
        <dbReference type="ARBA" id="ARBA00022801"/>
    </source>
</evidence>
<evidence type="ECO:0000313" key="6">
    <source>
        <dbReference type="Proteomes" id="UP001165489"/>
    </source>
</evidence>
<dbReference type="PIRSF" id="PIRSF001227">
    <property type="entry name" value="Pen_acylase"/>
    <property type="match status" value="1"/>
</dbReference>
<evidence type="ECO:0000256" key="2">
    <source>
        <dbReference type="ARBA" id="ARBA00022729"/>
    </source>
</evidence>
<dbReference type="InterPro" id="IPR002692">
    <property type="entry name" value="S45"/>
</dbReference>
<gene>
    <name evidence="5" type="ORF">MM239_13875</name>
</gene>
<dbReference type="RefSeq" id="WP_241348853.1">
    <property type="nucleotide sequence ID" value="NZ_JAKZGP010000038.1"/>
</dbReference>
<dbReference type="EMBL" id="JAKZGP010000038">
    <property type="protein sequence ID" value="MCH7410491.1"/>
    <property type="molecule type" value="Genomic_DNA"/>
</dbReference>
<evidence type="ECO:0000256" key="1">
    <source>
        <dbReference type="ARBA" id="ARBA00006586"/>
    </source>
</evidence>
<comment type="similarity">
    <text evidence="1">Belongs to the peptidase S45 family.</text>
</comment>
<accession>A0ABS9V244</accession>
<dbReference type="Gene3D" id="2.30.120.10">
    <property type="match status" value="1"/>
</dbReference>
<name>A0ABS9V244_9BACT</name>
<dbReference type="Gene3D" id="1.10.1400.10">
    <property type="match status" value="1"/>
</dbReference>
<dbReference type="Gene3D" id="1.10.439.10">
    <property type="entry name" value="Penicillin Amidohydrolase, domain 1"/>
    <property type="match status" value="1"/>
</dbReference>
<dbReference type="Proteomes" id="UP001165489">
    <property type="component" value="Unassembled WGS sequence"/>
</dbReference>
<comment type="caution">
    <text evidence="5">The sequence shown here is derived from an EMBL/GenBank/DDBJ whole genome shotgun (WGS) entry which is preliminary data.</text>
</comment>
<protein>
    <submittedName>
        <fullName evidence="5">Penicillin acylase family protein</fullName>
    </submittedName>
</protein>
<dbReference type="InterPro" id="IPR029055">
    <property type="entry name" value="Ntn_hydrolases_N"/>
</dbReference>
<sequence>MRPIFYFLQLFVLVFSHSLFAQTDLVIWESYASRTEIIRDQWGVPHIYGKTDADAVFGMIYAQCEDDFNRVETNYINAMGRMAEVEGISQLYIDLRMKLYIDPEVVKEEYQNSPQWLKSLMDAWAAGINYYLHTHPEVQPKLISQFEPWMALTFSEGSIGGDIETISANGLKSFYGENSHQLLSYTERDWEEDPRGSNGFAIAPKLTKSGNAMLMINPHTSFYFRPEVHMVSEEGLNAYGAVTWGQFFIYQGFSEYNGWMHTSAKADAIDHYALTVEKRKGKYHYKFGKNWRPFTEKKITVKYKEGNELLEQEFTTFYSHHGPVIRSEGDKWIAIALMVEREKALTQSYQRTKTKNHEEFKANMNLKTNSSNSTVYADKDGTIAYYHGNFIPKRDPQFDWRNVVDGSNPSTDWQGLHDIEEIIYIENPNNGWIQHCNSDPFNALGKDSPKRTDYPAYVAWDVENARGINAVRILSEVKELTLEQLITNVAYEPTLMAFERLVPSLIKAHDELPTHDTKKSKLKDPINILSEWDLKTGVSSVGTSLAVFWGNQLMASIRNKERAWDIYIFDFITEALSNEEKLEAFEQAIDKLVDDFGTWNTPWGEINRFQRVTNDIQGKFYDELPSLPIGYNASVWGSLAAYGSRAYPNTKKWYGNVGNSFVAAVEFGEKVRAKSLLAGGQSGNPFSPHFVDQAEMYSQGEFKEVNYYREDVLNHARKRYRPGESEL</sequence>
<keyword evidence="3" id="KW-0378">Hydrolase</keyword>
<dbReference type="PANTHER" id="PTHR34218:SF3">
    <property type="entry name" value="ACYL-HOMOSERINE LACTONE ACYLASE PVDQ"/>
    <property type="match status" value="1"/>
</dbReference>
<keyword evidence="6" id="KW-1185">Reference proteome</keyword>
<reference evidence="5" key="1">
    <citation type="submission" date="2022-03" db="EMBL/GenBank/DDBJ databases">
        <title>De novo assembled genomes of Belliella spp. (Cyclobacteriaceae) strains.</title>
        <authorList>
            <person name="Szabo A."/>
            <person name="Korponai K."/>
            <person name="Felfoldi T."/>
        </authorList>
    </citation>
    <scope>NUCLEOTIDE SEQUENCE</scope>
    <source>
        <strain evidence="5">DSM 111904</strain>
    </source>
</reference>
<dbReference type="Pfam" id="PF01804">
    <property type="entry name" value="Penicil_amidase"/>
    <property type="match status" value="1"/>
</dbReference>
<dbReference type="InterPro" id="IPR043146">
    <property type="entry name" value="Penicillin_amidase_N_B-knob"/>
</dbReference>
<dbReference type="PANTHER" id="PTHR34218">
    <property type="entry name" value="PEPTIDASE S45 PENICILLIN AMIDASE"/>
    <property type="match status" value="1"/>
</dbReference>
<keyword evidence="2" id="KW-0732">Signal</keyword>
<dbReference type="InterPro" id="IPR014395">
    <property type="entry name" value="Pen/GL7ACA/AHL_acylase"/>
</dbReference>
<organism evidence="5 6">
    <name type="scientific">Belliella filtrata</name>
    <dbReference type="NCBI Taxonomy" id="2923435"/>
    <lineage>
        <taxon>Bacteria</taxon>
        <taxon>Pseudomonadati</taxon>
        <taxon>Bacteroidota</taxon>
        <taxon>Cytophagia</taxon>
        <taxon>Cytophagales</taxon>
        <taxon>Cyclobacteriaceae</taxon>
        <taxon>Belliella</taxon>
    </lineage>
</organism>
<dbReference type="InterPro" id="IPR023343">
    <property type="entry name" value="Penicillin_amidase_dom1"/>
</dbReference>
<evidence type="ECO:0000256" key="4">
    <source>
        <dbReference type="ARBA" id="ARBA00023145"/>
    </source>
</evidence>
<dbReference type="Gene3D" id="3.60.20.10">
    <property type="entry name" value="Glutamine Phosphoribosylpyrophosphate, subunit 1, domain 1"/>
    <property type="match status" value="1"/>
</dbReference>
<dbReference type="InterPro" id="IPR043147">
    <property type="entry name" value="Penicillin_amidase_A-knob"/>
</dbReference>
<dbReference type="SUPFAM" id="SSF56235">
    <property type="entry name" value="N-terminal nucleophile aminohydrolases (Ntn hydrolases)"/>
    <property type="match status" value="1"/>
</dbReference>
<evidence type="ECO:0000313" key="5">
    <source>
        <dbReference type="EMBL" id="MCH7410491.1"/>
    </source>
</evidence>
<keyword evidence="4" id="KW-0865">Zymogen</keyword>